<dbReference type="InterPro" id="IPR029903">
    <property type="entry name" value="RmlD-like-bd"/>
</dbReference>
<gene>
    <name evidence="2" type="ORF">JCM19296_2770</name>
    <name evidence="3" type="ORF">JCM19314_984</name>
</gene>
<dbReference type="Proteomes" id="UP000028980">
    <property type="component" value="Unassembled WGS sequence"/>
</dbReference>
<organism evidence="2 4">
    <name type="scientific">Nonlabens ulvanivorans</name>
    <name type="common">Persicivirga ulvanivorans</name>
    <dbReference type="NCBI Taxonomy" id="906888"/>
    <lineage>
        <taxon>Bacteria</taxon>
        <taxon>Pseudomonadati</taxon>
        <taxon>Bacteroidota</taxon>
        <taxon>Flavobacteriia</taxon>
        <taxon>Flavobacteriales</taxon>
        <taxon>Flavobacteriaceae</taxon>
        <taxon>Nonlabens</taxon>
    </lineage>
</organism>
<evidence type="ECO:0000313" key="5">
    <source>
        <dbReference type="Proteomes" id="UP000029226"/>
    </source>
</evidence>
<proteinExistence type="predicted"/>
<dbReference type="PANTHER" id="PTHR43242">
    <property type="entry name" value="NAD(P)-BINDING ROSSMANN-FOLD SUPERFAMILY PROTEIN"/>
    <property type="match status" value="1"/>
</dbReference>
<dbReference type="EMBL" id="BBLG01000007">
    <property type="protein sequence ID" value="GAK77165.1"/>
    <property type="molecule type" value="Genomic_DNA"/>
</dbReference>
<dbReference type="PANTHER" id="PTHR43242:SF1">
    <property type="entry name" value="NAD(P)-BINDING ROSSMANN-FOLD SUPERFAMILY PROTEIN"/>
    <property type="match status" value="1"/>
</dbReference>
<accession>A0A081DE19</accession>
<evidence type="ECO:0000259" key="1">
    <source>
        <dbReference type="Pfam" id="PF04321"/>
    </source>
</evidence>
<dbReference type="AlphaFoldDB" id="A0A081DE19"/>
<dbReference type="Pfam" id="PF04321">
    <property type="entry name" value="RmlD_sub_bind"/>
    <property type="match status" value="1"/>
</dbReference>
<evidence type="ECO:0000313" key="2">
    <source>
        <dbReference type="EMBL" id="GAK77165.1"/>
    </source>
</evidence>
<dbReference type="GeneID" id="90595792"/>
<dbReference type="RefSeq" id="WP_042246893.1">
    <property type="nucleotide sequence ID" value="NZ_CP136694.1"/>
</dbReference>
<reference evidence="4 5" key="1">
    <citation type="journal article" date="2014" name="Genome Announc.">
        <title>Draft Genome Sequences of Marine Flavobacterium Nonlabens Strains NR17, NR24, NR27, NR32, NR33, and Ara13.</title>
        <authorList>
            <person name="Nakanishi M."/>
            <person name="Meirelles P."/>
            <person name="Suzuki R."/>
            <person name="Takatani N."/>
            <person name="Mino S."/>
            <person name="Suda W."/>
            <person name="Oshima K."/>
            <person name="Hattori M."/>
            <person name="Ohkuma M."/>
            <person name="Hosokawa M."/>
            <person name="Miyashita K."/>
            <person name="Thompson F.L."/>
            <person name="Niwa A."/>
            <person name="Sawabe T."/>
            <person name="Sawabe T."/>
        </authorList>
    </citation>
    <scope>NUCLEOTIDE SEQUENCE [LARGE SCALE GENOMIC DNA]</scope>
    <source>
        <strain evidence="2">JCM 19296</strain>
        <strain evidence="3">JCM 19314</strain>
        <strain evidence="4">JCM19296</strain>
        <strain evidence="5">JCM19314</strain>
    </source>
</reference>
<dbReference type="InterPro" id="IPR036291">
    <property type="entry name" value="NAD(P)-bd_dom_sf"/>
</dbReference>
<sequence>MNRILILGGSGFIGNALYKELAPYYDVHATYKTDHKDFDKNQHFHQLDMELEDIHGLLDSLKPKFIVSAVRGNVNSQVHLHMRLIDWVLKNDSRIIFMSSANVFDRFTNFPSYEYDKTFSESVYGRFKIKIENALLRLHPSKYVICRIPMIFGNNTPRVDDLKQQLEQKEAIEVFPNVVINATHINKLTQQIHYLINKRRRGVFHLGSMDLIHHIDLIREICQALGYPHPLLKQVFNSNEDRQLSVLPKDNMLPKHLQLTIEEVIESCAVL</sequence>
<dbReference type="Gene3D" id="3.40.50.720">
    <property type="entry name" value="NAD(P)-binding Rossmann-like Domain"/>
    <property type="match status" value="1"/>
</dbReference>
<comment type="caution">
    <text evidence="2">The sequence shown here is derived from an EMBL/GenBank/DDBJ whole genome shotgun (WGS) entry which is preliminary data.</text>
</comment>
<dbReference type="SUPFAM" id="SSF51735">
    <property type="entry name" value="NAD(P)-binding Rossmann-fold domains"/>
    <property type="match status" value="1"/>
</dbReference>
<evidence type="ECO:0000313" key="4">
    <source>
        <dbReference type="Proteomes" id="UP000028980"/>
    </source>
</evidence>
<dbReference type="Proteomes" id="UP000029226">
    <property type="component" value="Unassembled WGS sequence"/>
</dbReference>
<dbReference type="EMBL" id="BBMM01000003">
    <property type="protein sequence ID" value="GAK99799.1"/>
    <property type="molecule type" value="Genomic_DNA"/>
</dbReference>
<name>A0A081DE19_NONUL</name>
<evidence type="ECO:0000313" key="3">
    <source>
        <dbReference type="EMBL" id="GAK99799.1"/>
    </source>
</evidence>
<feature type="domain" description="RmlD-like substrate binding" evidence="1">
    <location>
        <begin position="3"/>
        <end position="234"/>
    </location>
</feature>
<protein>
    <recommendedName>
        <fullName evidence="1">RmlD-like substrate binding domain-containing protein</fullName>
    </recommendedName>
</protein>